<dbReference type="AlphaFoldDB" id="A0A9D4RN65"/>
<comment type="caution">
    <text evidence="2">The sequence shown here is derived from an EMBL/GenBank/DDBJ whole genome shotgun (WGS) entry which is preliminary data.</text>
</comment>
<sequence>MTYRYRSLLEENRDRYIGRIVAFDNGAPARSATVTAIININRNENAPIFNPQFYNRTIMETEPTNFQILRVTATDADRIV</sequence>
<evidence type="ECO:0000256" key="1">
    <source>
        <dbReference type="ARBA" id="ARBA00023180"/>
    </source>
</evidence>
<dbReference type="InterPro" id="IPR050174">
    <property type="entry name" value="Protocadherin/Cadherin-CA"/>
</dbReference>
<dbReference type="GO" id="GO:0007155">
    <property type="term" value="P:cell adhesion"/>
    <property type="evidence" value="ECO:0007669"/>
    <property type="project" value="TreeGrafter"/>
</dbReference>
<dbReference type="GO" id="GO:0005886">
    <property type="term" value="C:plasma membrane"/>
    <property type="evidence" value="ECO:0007669"/>
    <property type="project" value="TreeGrafter"/>
</dbReference>
<proteinExistence type="predicted"/>
<evidence type="ECO:0000313" key="2">
    <source>
        <dbReference type="EMBL" id="KAH3873298.1"/>
    </source>
</evidence>
<keyword evidence="1" id="KW-0325">Glycoprotein</keyword>
<dbReference type="EMBL" id="JAIWYP010000002">
    <property type="protein sequence ID" value="KAH3873298.1"/>
    <property type="molecule type" value="Genomic_DNA"/>
</dbReference>
<reference evidence="2" key="2">
    <citation type="submission" date="2020-11" db="EMBL/GenBank/DDBJ databases">
        <authorList>
            <person name="McCartney M.A."/>
            <person name="Auch B."/>
            <person name="Kono T."/>
            <person name="Mallez S."/>
            <person name="Becker A."/>
            <person name="Gohl D.M."/>
            <person name="Silverstein K.A.T."/>
            <person name="Koren S."/>
            <person name="Bechman K.B."/>
            <person name="Herman A."/>
            <person name="Abrahante J.E."/>
            <person name="Garbe J."/>
        </authorList>
    </citation>
    <scope>NUCLEOTIDE SEQUENCE</scope>
    <source>
        <strain evidence="2">Duluth1</strain>
        <tissue evidence="2">Whole animal</tissue>
    </source>
</reference>
<dbReference type="Proteomes" id="UP000828390">
    <property type="component" value="Unassembled WGS sequence"/>
</dbReference>
<evidence type="ECO:0000313" key="3">
    <source>
        <dbReference type="Proteomes" id="UP000828390"/>
    </source>
</evidence>
<gene>
    <name evidence="2" type="ORF">DPMN_036530</name>
</gene>
<name>A0A9D4RN65_DREPO</name>
<dbReference type="InterPro" id="IPR015919">
    <property type="entry name" value="Cadherin-like_sf"/>
</dbReference>
<dbReference type="Gene3D" id="2.60.40.60">
    <property type="entry name" value="Cadherins"/>
    <property type="match status" value="2"/>
</dbReference>
<accession>A0A9D4RN65</accession>
<keyword evidence="3" id="KW-1185">Reference proteome</keyword>
<dbReference type="GO" id="GO:0005509">
    <property type="term" value="F:calcium ion binding"/>
    <property type="evidence" value="ECO:0007669"/>
    <property type="project" value="InterPro"/>
</dbReference>
<evidence type="ECO:0008006" key="4">
    <source>
        <dbReference type="Google" id="ProtNLM"/>
    </source>
</evidence>
<dbReference type="PANTHER" id="PTHR24028:SF146">
    <property type="entry name" value="CADHERIN 96CB, ISOFORM D-RELATED"/>
    <property type="match status" value="1"/>
</dbReference>
<organism evidence="2 3">
    <name type="scientific">Dreissena polymorpha</name>
    <name type="common">Zebra mussel</name>
    <name type="synonym">Mytilus polymorpha</name>
    <dbReference type="NCBI Taxonomy" id="45954"/>
    <lineage>
        <taxon>Eukaryota</taxon>
        <taxon>Metazoa</taxon>
        <taxon>Spiralia</taxon>
        <taxon>Lophotrochozoa</taxon>
        <taxon>Mollusca</taxon>
        <taxon>Bivalvia</taxon>
        <taxon>Autobranchia</taxon>
        <taxon>Heteroconchia</taxon>
        <taxon>Euheterodonta</taxon>
        <taxon>Imparidentia</taxon>
        <taxon>Neoheterodontei</taxon>
        <taxon>Myida</taxon>
        <taxon>Dreissenoidea</taxon>
        <taxon>Dreissenidae</taxon>
        <taxon>Dreissena</taxon>
    </lineage>
</organism>
<reference evidence="2" key="1">
    <citation type="journal article" date="2019" name="bioRxiv">
        <title>The Genome of the Zebra Mussel, Dreissena polymorpha: A Resource for Invasive Species Research.</title>
        <authorList>
            <person name="McCartney M.A."/>
            <person name="Auch B."/>
            <person name="Kono T."/>
            <person name="Mallez S."/>
            <person name="Zhang Y."/>
            <person name="Obille A."/>
            <person name="Becker A."/>
            <person name="Abrahante J.E."/>
            <person name="Garbe J."/>
            <person name="Badalamenti J.P."/>
            <person name="Herman A."/>
            <person name="Mangelson H."/>
            <person name="Liachko I."/>
            <person name="Sullivan S."/>
            <person name="Sone E.D."/>
            <person name="Koren S."/>
            <person name="Silverstein K.A.T."/>
            <person name="Beckman K.B."/>
            <person name="Gohl D.M."/>
        </authorList>
    </citation>
    <scope>NUCLEOTIDE SEQUENCE</scope>
    <source>
        <strain evidence="2">Duluth1</strain>
        <tissue evidence="2">Whole animal</tissue>
    </source>
</reference>
<dbReference type="SUPFAM" id="SSF49313">
    <property type="entry name" value="Cadherin-like"/>
    <property type="match status" value="1"/>
</dbReference>
<dbReference type="PANTHER" id="PTHR24028">
    <property type="entry name" value="CADHERIN-87A"/>
    <property type="match status" value="1"/>
</dbReference>
<protein>
    <recommendedName>
        <fullName evidence="4">Cadherin domain-containing protein</fullName>
    </recommendedName>
</protein>